<organism evidence="1 2">
    <name type="scientific">Microcystis aeruginosa NIES-2520</name>
    <dbReference type="NCBI Taxonomy" id="2303982"/>
    <lineage>
        <taxon>Bacteria</taxon>
        <taxon>Bacillati</taxon>
        <taxon>Cyanobacteriota</taxon>
        <taxon>Cyanophyceae</taxon>
        <taxon>Oscillatoriophycideae</taxon>
        <taxon>Chroococcales</taxon>
        <taxon>Microcystaceae</taxon>
        <taxon>Microcystis</taxon>
    </lineage>
</organism>
<evidence type="ECO:0000313" key="2">
    <source>
        <dbReference type="Proteomes" id="UP000324917"/>
    </source>
</evidence>
<dbReference type="Gene3D" id="1.10.10.10">
    <property type="entry name" value="Winged helix-like DNA-binding domain superfamily/Winged helix DNA-binding domain"/>
    <property type="match status" value="1"/>
</dbReference>
<dbReference type="Proteomes" id="UP000324917">
    <property type="component" value="Unassembled WGS sequence"/>
</dbReference>
<gene>
    <name evidence="1" type="ORF">MiTe_04460</name>
</gene>
<dbReference type="Pfam" id="PF04255">
    <property type="entry name" value="DUF433"/>
    <property type="match status" value="1"/>
</dbReference>
<dbReference type="InterPro" id="IPR007367">
    <property type="entry name" value="DUF433"/>
</dbReference>
<dbReference type="PANTHER" id="PTHR34849">
    <property type="entry name" value="SSL5025 PROTEIN"/>
    <property type="match status" value="1"/>
</dbReference>
<dbReference type="EMBL" id="BHVP01000157">
    <property type="protein sequence ID" value="GCA77604.1"/>
    <property type="molecule type" value="Genomic_DNA"/>
</dbReference>
<accession>A0A5A5RLY7</accession>
<protein>
    <recommendedName>
        <fullName evidence="3">DUF433 domain-containing protein</fullName>
    </recommendedName>
</protein>
<dbReference type="SUPFAM" id="SSF46689">
    <property type="entry name" value="Homeodomain-like"/>
    <property type="match status" value="1"/>
</dbReference>
<proteinExistence type="predicted"/>
<comment type="caution">
    <text evidence="1">The sequence shown here is derived from an EMBL/GenBank/DDBJ whole genome shotgun (WGS) entry which is preliminary data.</text>
</comment>
<dbReference type="AlphaFoldDB" id="A0A5A5RLY7"/>
<evidence type="ECO:0000313" key="1">
    <source>
        <dbReference type="EMBL" id="GCA77604.1"/>
    </source>
</evidence>
<reference evidence="1 2" key="1">
    <citation type="submission" date="2018-09" db="EMBL/GenBank/DDBJ databases">
        <title>Evolutionary history of phycoerythrin pigmentation in the water bloom-forming cyanobacterium Microcystis aeruginosa.</title>
        <authorList>
            <person name="Tanabe Y."/>
            <person name="Tanabe Y."/>
            <person name="Yamaguchi H."/>
        </authorList>
    </citation>
    <scope>NUCLEOTIDE SEQUENCE [LARGE SCALE GENOMIC DNA]</scope>
    <source>
        <strain evidence="1 2">NIES-2520</strain>
    </source>
</reference>
<name>A0A5A5RLY7_MICAE</name>
<evidence type="ECO:0008006" key="3">
    <source>
        <dbReference type="Google" id="ProtNLM"/>
    </source>
</evidence>
<dbReference type="InterPro" id="IPR009057">
    <property type="entry name" value="Homeodomain-like_sf"/>
</dbReference>
<sequence length="160" mass="17690">MMAISSFNHQPDFDGKVHKLPIFGHFNQLVSKSLDKRASSKGGAFLLFGCIDRATIKGTSLGENMATGIDISEFIVASPDICNARPRIAGTRITIQSLVMDHKTGMSAEAIAKEYPQLNLAQIYSALAYYHANKEQIEADIDAYRADCEDWESRYRAGEL</sequence>
<dbReference type="PANTHER" id="PTHR34849:SF1">
    <property type="entry name" value="SLR0770 PROTEIN"/>
    <property type="match status" value="1"/>
</dbReference>
<dbReference type="InterPro" id="IPR036388">
    <property type="entry name" value="WH-like_DNA-bd_sf"/>
</dbReference>